<evidence type="ECO:0000313" key="2">
    <source>
        <dbReference type="EMBL" id="EZH75208.1"/>
    </source>
</evidence>
<dbReference type="RefSeq" id="WP_034237509.1">
    <property type="nucleotide sequence ID" value="NZ_AQRA01000001.1"/>
</dbReference>
<dbReference type="InterPro" id="IPR026444">
    <property type="entry name" value="Secre_tail"/>
</dbReference>
<dbReference type="STRING" id="1317122.ATO12_00080"/>
<dbReference type="OrthoDB" id="7794186at2"/>
<dbReference type="eggNOG" id="COG3209">
    <property type="taxonomic scope" value="Bacteria"/>
</dbReference>
<comment type="caution">
    <text evidence="2">The sequence shown here is derived from an EMBL/GenBank/DDBJ whole genome shotgun (WGS) entry which is preliminary data.</text>
</comment>
<protein>
    <recommendedName>
        <fullName evidence="4">Secretion system C-terminal sorting domain-containing protein</fullName>
    </recommendedName>
</protein>
<reference evidence="2 3" key="1">
    <citation type="submission" date="2014-04" db="EMBL/GenBank/DDBJ databases">
        <title>Aquimarina sp. 22II-S11-z7 Genome Sequencing.</title>
        <authorList>
            <person name="Lai Q."/>
        </authorList>
    </citation>
    <scope>NUCLEOTIDE SEQUENCE [LARGE SCALE GENOMIC DNA]</scope>
    <source>
        <strain evidence="2 3">22II-S11-z7</strain>
    </source>
</reference>
<organism evidence="2 3">
    <name type="scientific">Aquimarina atlantica</name>
    <dbReference type="NCBI Taxonomy" id="1317122"/>
    <lineage>
        <taxon>Bacteria</taxon>
        <taxon>Pseudomonadati</taxon>
        <taxon>Bacteroidota</taxon>
        <taxon>Flavobacteriia</taxon>
        <taxon>Flavobacteriales</taxon>
        <taxon>Flavobacteriaceae</taxon>
        <taxon>Aquimarina</taxon>
    </lineage>
</organism>
<keyword evidence="1" id="KW-0732">Signal</keyword>
<dbReference type="EMBL" id="AQRA01000001">
    <property type="protein sequence ID" value="EZH75208.1"/>
    <property type="molecule type" value="Genomic_DNA"/>
</dbReference>
<keyword evidence="3" id="KW-1185">Reference proteome</keyword>
<name>A0A023BZX5_9FLAO</name>
<accession>A0A023BZX5</accession>
<sequence length="1135" mass="124737">MKKIAYLFFMTFFLLLGTSGIAQSYELTIGGYVGDGSPGTSCGSGSKGLQYIEATYQNGTITRIFEPGVYENKPLVMTPVIFNESNKIVHLRFHTNRRKRKFGDCKSKRRNGDIDITGCYYRDYNFSEFLPTPSAVPGNAIINVRPIITLNTSAVSDIIGYEDSFEVTATAGFNTGVYKWQYQLSSGAVNPNGTWQNIPLPATPNVFRAIPQDFLPKSAIGQNIYFRILPCVDKPSENIISFRLRRSAPHIVSPPTTTDVSCYDSIDGEVRVTFDRALEPGDNFGISVSDMSRPIGTDPDGNIIYAAVKSYSNISFDGSNSYTLTGLPPSTAGFKLDMIGGYNGFVYYTGDASHTAVVNIGKPTPVSFQVTEIIDVWCNDGDTDSNNNNDGEIHLSAAGGGPGDYEFVIKEAGISTLTWLPFTNASTHVITGLKPVTYEVQVRKKVRGGSVYCVAREQINVAGEIKLGDEIVESEIIEEPDEPLQVELLEYKEPTAYGFLDGFFKVRIFGGTALNDDSYTFEWKDDTGNVLTTTATSVLPGNQGYEVILHSIGEGVYNLSARDANYNDATYKDGCFFTNIEYNLEQPEPLEVTIEIYNPISCNIDNEYSDGIDFNTPLGIPDQFQDGALVVHAKGGVKFDNTIADPGECRANFMPYCYRWKKNIGGVWQNIAVNDSIIENQSVGMYALNVEDKNGIVLGTYEAYTDVDGTRQYRLVQAIDSTKYLPQPDKLGISFTNTVVTCANGNDAEATTFVVGGTPPYTYEWSNGETTQTISNLIAGTYLVFVTDAKGCQIEGSVKIEQPGGLEITPVSVISPTCFEGNDGQIEVEIKGGNPPYNYTWSTGSTSTFINGLSSGTYRIEVTDAKGCKAFYEEKLVDPDPIIVNIEEKRSLCKDQSLIIDIAINDLGASYSWFSENGFTSSESTVEITEAGRYVATITSSLGCVGIGAIEVEVFDTPIDSDFLITTQAYTDEEVILVNVSEPIGETVEWTIPEGVEVVLESKEKLILKFEKEGPYDINLRSYQMDCYQDFTKTILVQPAIEAPEQFTSPGEFIEEFIVYPNPNGGSFKTKISLAEESNITLKIVNLMSGATMHERVEKNNLDFLLDYSLTLPTGVYLMLLETPKGSETRKLVFE</sequence>
<evidence type="ECO:0000313" key="3">
    <source>
        <dbReference type="Proteomes" id="UP000023541"/>
    </source>
</evidence>
<dbReference type="Gene3D" id="2.60.40.740">
    <property type="match status" value="2"/>
</dbReference>
<gene>
    <name evidence="2" type="ORF">ATO12_00080</name>
</gene>
<dbReference type="NCBIfam" id="TIGR04183">
    <property type="entry name" value="Por_Secre_tail"/>
    <property type="match status" value="1"/>
</dbReference>
<dbReference type="Pfam" id="PF13573">
    <property type="entry name" value="SprB"/>
    <property type="match status" value="2"/>
</dbReference>
<proteinExistence type="predicted"/>
<dbReference type="AlphaFoldDB" id="A0A023BZX5"/>
<evidence type="ECO:0008006" key="4">
    <source>
        <dbReference type="Google" id="ProtNLM"/>
    </source>
</evidence>
<evidence type="ECO:0000256" key="1">
    <source>
        <dbReference type="ARBA" id="ARBA00022729"/>
    </source>
</evidence>
<dbReference type="Proteomes" id="UP000023541">
    <property type="component" value="Unassembled WGS sequence"/>
</dbReference>
<dbReference type="InterPro" id="IPR025667">
    <property type="entry name" value="SprB_repeat"/>
</dbReference>